<dbReference type="AlphaFoldDB" id="L0GXD4"/>
<name>L0GXD4_9GAMM</name>
<proteinExistence type="predicted"/>
<dbReference type="eggNOG" id="ENOG50339P8">
    <property type="taxonomic scope" value="Bacteria"/>
</dbReference>
<sequence length="80" mass="8881">MTELQISLPDDLAQSALSEGLLAPEALEQLLRERLRELRLARLDAARERLAETPPAPMTAEEIQAEIDAYRAEQRRAAGA</sequence>
<protein>
    <submittedName>
        <fullName evidence="1">Uncharacterized protein</fullName>
    </submittedName>
</protein>
<keyword evidence="2" id="KW-1185">Reference proteome</keyword>
<gene>
    <name evidence="1" type="ORF">Thimo_2723</name>
</gene>
<dbReference type="Proteomes" id="UP000010816">
    <property type="component" value="Chromosome"/>
</dbReference>
<evidence type="ECO:0000313" key="1">
    <source>
        <dbReference type="EMBL" id="AGA91433.1"/>
    </source>
</evidence>
<dbReference type="RefSeq" id="WP_015281565.1">
    <property type="nucleotide sequence ID" value="NC_019940.1"/>
</dbReference>
<dbReference type="PATRIC" id="fig|765912.4.peg.2669"/>
<organism evidence="1 2">
    <name type="scientific">Thioflavicoccus mobilis 8321</name>
    <dbReference type="NCBI Taxonomy" id="765912"/>
    <lineage>
        <taxon>Bacteria</taxon>
        <taxon>Pseudomonadati</taxon>
        <taxon>Pseudomonadota</taxon>
        <taxon>Gammaproteobacteria</taxon>
        <taxon>Chromatiales</taxon>
        <taxon>Chromatiaceae</taxon>
        <taxon>Thioflavicoccus</taxon>
    </lineage>
</organism>
<dbReference type="HOGENOM" id="CLU_2588631_0_0_6"/>
<reference evidence="1 2" key="1">
    <citation type="submission" date="2011-09" db="EMBL/GenBank/DDBJ databases">
        <title>Complete sequence of chromosome of Thioflavicoccus mobilis 8321.</title>
        <authorList>
            <consortium name="US DOE Joint Genome Institute"/>
            <person name="Lucas S."/>
            <person name="Han J."/>
            <person name="Lapidus A."/>
            <person name="Cheng J.-F."/>
            <person name="Goodwin L."/>
            <person name="Pitluck S."/>
            <person name="Peters L."/>
            <person name="Ovchinnikova G."/>
            <person name="Lu M."/>
            <person name="Detter J.C."/>
            <person name="Han C."/>
            <person name="Tapia R."/>
            <person name="Land M."/>
            <person name="Hauser L."/>
            <person name="Kyrpides N."/>
            <person name="Ivanova N."/>
            <person name="Pagani I."/>
            <person name="Vogl K."/>
            <person name="Liu Z."/>
            <person name="Imhoff J."/>
            <person name="Thiel V."/>
            <person name="Frigaard N.-U."/>
            <person name="Bryant D."/>
            <person name="Woyke T."/>
        </authorList>
    </citation>
    <scope>NUCLEOTIDE SEQUENCE [LARGE SCALE GENOMIC DNA]</scope>
    <source>
        <strain evidence="1 2">8321</strain>
    </source>
</reference>
<dbReference type="KEGG" id="tmb:Thimo_2723"/>
<dbReference type="EMBL" id="CP003051">
    <property type="protein sequence ID" value="AGA91433.1"/>
    <property type="molecule type" value="Genomic_DNA"/>
</dbReference>
<accession>L0GXD4</accession>
<evidence type="ECO:0000313" key="2">
    <source>
        <dbReference type="Proteomes" id="UP000010816"/>
    </source>
</evidence>